<dbReference type="OMA" id="ATCTHWA"/>
<dbReference type="Proteomes" id="UP000030747">
    <property type="component" value="Unassembled WGS sequence"/>
</dbReference>
<dbReference type="PANTHER" id="PTHR14237:SF80">
    <property type="entry name" value="MOLYBDENUM COFACTOR SULFURASE"/>
    <property type="match status" value="1"/>
</dbReference>
<feature type="region of interest" description="Disordered" evidence="1">
    <location>
        <begin position="212"/>
        <end position="241"/>
    </location>
</feature>
<dbReference type="Pfam" id="PF00266">
    <property type="entry name" value="Aminotran_5"/>
    <property type="match status" value="1"/>
</dbReference>
<feature type="signal peptide" evidence="2">
    <location>
        <begin position="1"/>
        <end position="29"/>
    </location>
</feature>
<dbReference type="InterPro" id="IPR015421">
    <property type="entry name" value="PyrdxlP-dep_Trfase_major"/>
</dbReference>
<evidence type="ECO:0000313" key="4">
    <source>
        <dbReference type="EMBL" id="CDJ40639.1"/>
    </source>
</evidence>
<dbReference type="InterPro" id="IPR015422">
    <property type="entry name" value="PyrdxlP-dep_Trfase_small"/>
</dbReference>
<dbReference type="OrthoDB" id="10264306at2759"/>
<proteinExistence type="predicted"/>
<feature type="chain" id="PRO_5004673338" evidence="2">
    <location>
        <begin position="30"/>
        <end position="732"/>
    </location>
</feature>
<feature type="region of interest" description="Disordered" evidence="1">
    <location>
        <begin position="142"/>
        <end position="194"/>
    </location>
</feature>
<sequence>MRRQGLAYAYGIALLTVVLVGAPASAAAAAGVLATPDDQPCSCSGETPAAAGVKVAATQPPPSISGLSPEGVYFIPEPLPAEETQEACSKKQDKQNQPDQREQQGEQQQILGPLCSVVGSQGWEHPSSYTASIVFAPVRATHAKAPQGRPHTELAASGSSKIAAKERVREGPKTADEGVPAAAQSPRPESPDILPEHIEGVFSAAQKEVQQLLAADSQRSSSNREREHHPEGLCRRGRAPTHAERRQQFLLQFGEEYSLKAEETAQKELRRLKGDIYMDYAGAAPYQEQQLLSVFKDLGLHAFGNAHSRNPSAKLTDERTREARELTLKFFGAEESDFAVVFTSGATAAIKLVGEDFPFGEKSNFFYLRINHNSVLGVRELAYAAGVEAVRALSEREVNSILAEREKEGLKTDWSDSSSHPYCLFGFPLKDNFNGTSYPLEWIEKIHKFGLSDGCRWLVLLDAAAAAPTTRIQLSGNGLEKAADFLAVSFYKVFGYPTGLGALVLKRRAADVLKKVYWGGGSVSGSLCDARWQKPKKDVSARLEDGTVNFLSIAAIKYGFAALQAIGMDQIERHVASLTRHLYRSLKSLRHRNGAPFVFLYWGRTEEPSGGIVNFNLLKPDGSFIPFGEVEARTAAAGIHLRTGCFCNPGGCQDFLGLTGAEIVNATRARESCSDPSGAVLVRPSSDFGWIGSGPRIHSKAVGSVRISLGYLSTFADVDGLVDFLVHAFLWQ</sequence>
<reference evidence="4" key="2">
    <citation type="submission" date="2013-10" db="EMBL/GenBank/DDBJ databases">
        <authorList>
            <person name="Aslett M."/>
        </authorList>
    </citation>
    <scope>NUCLEOTIDE SEQUENCE [LARGE SCALE GENOMIC DNA]</scope>
    <source>
        <strain evidence="4">Houghton</strain>
    </source>
</reference>
<dbReference type="EMBL" id="HG675164">
    <property type="protein sequence ID" value="CDJ40639.1"/>
    <property type="molecule type" value="Genomic_DNA"/>
</dbReference>
<evidence type="ECO:0000256" key="1">
    <source>
        <dbReference type="SAM" id="MobiDB-lite"/>
    </source>
</evidence>
<feature type="compositionally biased region" description="Basic and acidic residues" evidence="1">
    <location>
        <begin position="222"/>
        <end position="234"/>
    </location>
</feature>
<dbReference type="Gene3D" id="3.90.1150.10">
    <property type="entry name" value="Aspartate Aminotransferase, domain 1"/>
    <property type="match status" value="1"/>
</dbReference>
<protein>
    <submittedName>
        <fullName evidence="4">Molybdopterin cofactor sulfurase, putative</fullName>
    </submittedName>
</protein>
<dbReference type="InterPro" id="IPR000192">
    <property type="entry name" value="Aminotrans_V_dom"/>
</dbReference>
<dbReference type="RefSeq" id="XP_013231389.1">
    <property type="nucleotide sequence ID" value="XM_013375935.1"/>
</dbReference>
<name>U6KWB1_EIMTE</name>
<feature type="compositionally biased region" description="Basic and acidic residues" evidence="1">
    <location>
        <begin position="88"/>
        <end position="104"/>
    </location>
</feature>
<dbReference type="VEuPathDB" id="ToxoDB:ETH2_0922200"/>
<feature type="compositionally biased region" description="Basic and acidic residues" evidence="1">
    <location>
        <begin position="163"/>
        <end position="176"/>
    </location>
</feature>
<dbReference type="AlphaFoldDB" id="U6KWB1"/>
<dbReference type="VEuPathDB" id="ToxoDB:ETH_00035125"/>
<feature type="domain" description="Aminotransferase class V" evidence="3">
    <location>
        <begin position="276"/>
        <end position="719"/>
    </location>
</feature>
<dbReference type="PANTHER" id="PTHR14237">
    <property type="entry name" value="MOLYBDOPTERIN COFACTOR SULFURASE MOSC"/>
    <property type="match status" value="1"/>
</dbReference>
<dbReference type="InterPro" id="IPR015424">
    <property type="entry name" value="PyrdxlP-dep_Trfase"/>
</dbReference>
<accession>U6KWB1</accession>
<dbReference type="Gene3D" id="3.40.640.10">
    <property type="entry name" value="Type I PLP-dependent aspartate aminotransferase-like (Major domain)"/>
    <property type="match status" value="1"/>
</dbReference>
<keyword evidence="2" id="KW-0732">Signal</keyword>
<dbReference type="GeneID" id="25256066"/>
<evidence type="ECO:0000313" key="5">
    <source>
        <dbReference type="Proteomes" id="UP000030747"/>
    </source>
</evidence>
<evidence type="ECO:0000259" key="3">
    <source>
        <dbReference type="Pfam" id="PF00266"/>
    </source>
</evidence>
<keyword evidence="5" id="KW-1185">Reference proteome</keyword>
<dbReference type="SUPFAM" id="SSF53383">
    <property type="entry name" value="PLP-dependent transferases"/>
    <property type="match status" value="1"/>
</dbReference>
<gene>
    <name evidence="4" type="ORF">ETH_00035125</name>
</gene>
<evidence type="ECO:0000256" key="2">
    <source>
        <dbReference type="SAM" id="SignalP"/>
    </source>
</evidence>
<feature type="region of interest" description="Disordered" evidence="1">
    <location>
        <begin position="82"/>
        <end position="108"/>
    </location>
</feature>
<reference evidence="4" key="1">
    <citation type="submission" date="2013-10" db="EMBL/GenBank/DDBJ databases">
        <title>Genomic analysis of the causative agents of coccidiosis in chickens.</title>
        <authorList>
            <person name="Reid A.J."/>
            <person name="Blake D."/>
            <person name="Billington K."/>
            <person name="Browne H."/>
            <person name="Dunn M."/>
            <person name="Hung S."/>
            <person name="Kawahara F."/>
            <person name="Miranda-Saavedra D."/>
            <person name="Mourier T."/>
            <person name="Nagra H."/>
            <person name="Otto T.D."/>
            <person name="Rawlings N."/>
            <person name="Sanchez A."/>
            <person name="Sanders M."/>
            <person name="Subramaniam C."/>
            <person name="Tay Y."/>
            <person name="Dear P."/>
            <person name="Doerig C."/>
            <person name="Gruber A."/>
            <person name="Parkinson J."/>
            <person name="Shirley M."/>
            <person name="Wan K.L."/>
            <person name="Berriman M."/>
            <person name="Tomley F."/>
            <person name="Pain A."/>
        </authorList>
    </citation>
    <scope>NUCLEOTIDE SEQUENCE [LARGE SCALE GENOMIC DNA]</scope>
    <source>
        <strain evidence="4">Houghton</strain>
    </source>
</reference>
<organism evidence="4 5">
    <name type="scientific">Eimeria tenella</name>
    <name type="common">Coccidian parasite</name>
    <dbReference type="NCBI Taxonomy" id="5802"/>
    <lineage>
        <taxon>Eukaryota</taxon>
        <taxon>Sar</taxon>
        <taxon>Alveolata</taxon>
        <taxon>Apicomplexa</taxon>
        <taxon>Conoidasida</taxon>
        <taxon>Coccidia</taxon>
        <taxon>Eucoccidiorida</taxon>
        <taxon>Eimeriorina</taxon>
        <taxon>Eimeriidae</taxon>
        <taxon>Eimeria</taxon>
    </lineage>
</organism>